<dbReference type="PANTHER" id="PTHR42781:SF4">
    <property type="entry name" value="SPERMIDINE_PUTRESCINE IMPORT ATP-BINDING PROTEIN POTA"/>
    <property type="match status" value="1"/>
</dbReference>
<protein>
    <submittedName>
        <fullName evidence="2">Uncharacterized protein</fullName>
    </submittedName>
</protein>
<reference evidence="2 3" key="1">
    <citation type="submission" date="2021-01" db="EMBL/GenBank/DDBJ databases">
        <title>Roseomonas sp. nov, a bacterium isolated from an oil production mixture in Yumen Oilfield.</title>
        <authorList>
            <person name="Wu D."/>
        </authorList>
    </citation>
    <scope>NUCLEOTIDE SEQUENCE [LARGE SCALE GENOMIC DNA]</scope>
    <source>
        <strain evidence="2 3">ROY-5-3</strain>
    </source>
</reference>
<dbReference type="RefSeq" id="WP_216875457.1">
    <property type="nucleotide sequence ID" value="NZ_JAERQM010000003.1"/>
</dbReference>
<keyword evidence="3" id="KW-1185">Reference proteome</keyword>
<accession>A0ABS6H6H8</accession>
<dbReference type="InterPro" id="IPR050093">
    <property type="entry name" value="ABC_SmlMolc_Importer"/>
</dbReference>
<sequence length="70" mass="7889">MSSTGRAGAHRLRRRLQTELAVLRRSLAIPILLVTHDLEEALALADRMVVMHRGRGFRHRAASPGPNLRR</sequence>
<dbReference type="EMBL" id="JAERQM010000003">
    <property type="protein sequence ID" value="MBU8544299.1"/>
    <property type="molecule type" value="Genomic_DNA"/>
</dbReference>
<gene>
    <name evidence="2" type="ORF">JJQ90_11315</name>
</gene>
<dbReference type="Proteomes" id="UP000689967">
    <property type="component" value="Unassembled WGS sequence"/>
</dbReference>
<evidence type="ECO:0000313" key="3">
    <source>
        <dbReference type="Proteomes" id="UP000689967"/>
    </source>
</evidence>
<name>A0ABS6H6H8_9PROT</name>
<keyword evidence="1" id="KW-0813">Transport</keyword>
<evidence type="ECO:0000256" key="1">
    <source>
        <dbReference type="ARBA" id="ARBA00022448"/>
    </source>
</evidence>
<dbReference type="PANTHER" id="PTHR42781">
    <property type="entry name" value="SPERMIDINE/PUTRESCINE IMPORT ATP-BINDING PROTEIN POTA"/>
    <property type="match status" value="1"/>
</dbReference>
<proteinExistence type="predicted"/>
<comment type="caution">
    <text evidence="2">The sequence shown here is derived from an EMBL/GenBank/DDBJ whole genome shotgun (WGS) entry which is preliminary data.</text>
</comment>
<evidence type="ECO:0000313" key="2">
    <source>
        <dbReference type="EMBL" id="MBU8544299.1"/>
    </source>
</evidence>
<organism evidence="2 3">
    <name type="scientific">Falsiroseomonas oleicola</name>
    <dbReference type="NCBI Taxonomy" id="2801474"/>
    <lineage>
        <taxon>Bacteria</taxon>
        <taxon>Pseudomonadati</taxon>
        <taxon>Pseudomonadota</taxon>
        <taxon>Alphaproteobacteria</taxon>
        <taxon>Acetobacterales</taxon>
        <taxon>Roseomonadaceae</taxon>
        <taxon>Falsiroseomonas</taxon>
    </lineage>
</organism>